<keyword evidence="1" id="KW-0472">Membrane</keyword>
<dbReference type="AlphaFoldDB" id="A0A7S2ANG9"/>
<name>A0A7S2ANG9_9STRA</name>
<evidence type="ECO:0000313" key="2">
    <source>
        <dbReference type="EMBL" id="CAD9373082.1"/>
    </source>
</evidence>
<keyword evidence="1" id="KW-0812">Transmembrane</keyword>
<organism evidence="2">
    <name type="scientific">Octactis speculum</name>
    <dbReference type="NCBI Taxonomy" id="3111310"/>
    <lineage>
        <taxon>Eukaryota</taxon>
        <taxon>Sar</taxon>
        <taxon>Stramenopiles</taxon>
        <taxon>Ochrophyta</taxon>
        <taxon>Dictyochophyceae</taxon>
        <taxon>Dictyochales</taxon>
        <taxon>Dictyochaceae</taxon>
        <taxon>Octactis</taxon>
    </lineage>
</organism>
<feature type="transmembrane region" description="Helical" evidence="1">
    <location>
        <begin position="29"/>
        <end position="47"/>
    </location>
</feature>
<accession>A0A7S2ANG9</accession>
<gene>
    <name evidence="2" type="ORF">DSPE1174_LOCUS1760</name>
</gene>
<sequence>MFWPSFIAASKKRSLVTAFFDISIPDHPALFIPFTVGLMIVTLAMSLRHRDDLLLRHFLCMPHRDKLQSHPGDVLDGSRRHSRWEILSRRSRLISAEELDVFLNSVRRTQCSGRYEGETYDHLNSTMEPVRSTVQFLLPHDETADEYDTEINSQKRMDCVFGLDRSTV</sequence>
<keyword evidence="1" id="KW-1133">Transmembrane helix</keyword>
<dbReference type="EMBL" id="HBGS01003442">
    <property type="protein sequence ID" value="CAD9373082.1"/>
    <property type="molecule type" value="Transcribed_RNA"/>
</dbReference>
<reference evidence="2" key="1">
    <citation type="submission" date="2021-01" db="EMBL/GenBank/DDBJ databases">
        <authorList>
            <person name="Corre E."/>
            <person name="Pelletier E."/>
            <person name="Niang G."/>
            <person name="Scheremetjew M."/>
            <person name="Finn R."/>
            <person name="Kale V."/>
            <person name="Holt S."/>
            <person name="Cochrane G."/>
            <person name="Meng A."/>
            <person name="Brown T."/>
            <person name="Cohen L."/>
        </authorList>
    </citation>
    <scope>NUCLEOTIDE SEQUENCE</scope>
    <source>
        <strain evidence="2">CCMP1381</strain>
    </source>
</reference>
<evidence type="ECO:0000256" key="1">
    <source>
        <dbReference type="SAM" id="Phobius"/>
    </source>
</evidence>
<protein>
    <submittedName>
        <fullName evidence="2">Uncharacterized protein</fullName>
    </submittedName>
</protein>
<proteinExistence type="predicted"/>